<reference evidence="2" key="1">
    <citation type="journal article" date="2020" name="Phytopathology">
        <title>Genome Sequence Resources of Colletotrichum truncatum, C. plurivorum, C. musicola, and C. sojae: Four Species Pathogenic to Soybean (Glycine max).</title>
        <authorList>
            <person name="Rogerio F."/>
            <person name="Boufleur T.R."/>
            <person name="Ciampi-Guillardi M."/>
            <person name="Sukno S.A."/>
            <person name="Thon M.R."/>
            <person name="Massola Junior N.S."/>
            <person name="Baroncelli R."/>
        </authorList>
    </citation>
    <scope>NUCLEOTIDE SEQUENCE</scope>
    <source>
        <strain evidence="2">LFN00145</strain>
    </source>
</reference>
<dbReference type="AlphaFoldDB" id="A0A8H6KPX0"/>
<evidence type="ECO:0000256" key="1">
    <source>
        <dbReference type="SAM" id="MobiDB-lite"/>
    </source>
</evidence>
<dbReference type="EMBL" id="WIGO01000041">
    <property type="protein sequence ID" value="KAF6835285.1"/>
    <property type="molecule type" value="Genomic_DNA"/>
</dbReference>
<dbReference type="InterPro" id="IPR043129">
    <property type="entry name" value="ATPase_NBD"/>
</dbReference>
<organism evidence="2 3">
    <name type="scientific">Colletotrichum plurivorum</name>
    <dbReference type="NCBI Taxonomy" id="2175906"/>
    <lineage>
        <taxon>Eukaryota</taxon>
        <taxon>Fungi</taxon>
        <taxon>Dikarya</taxon>
        <taxon>Ascomycota</taxon>
        <taxon>Pezizomycotina</taxon>
        <taxon>Sordariomycetes</taxon>
        <taxon>Hypocreomycetidae</taxon>
        <taxon>Glomerellales</taxon>
        <taxon>Glomerellaceae</taxon>
        <taxon>Colletotrichum</taxon>
        <taxon>Colletotrichum orchidearum species complex</taxon>
    </lineage>
</organism>
<evidence type="ECO:0000313" key="2">
    <source>
        <dbReference type="EMBL" id="KAF6835285.1"/>
    </source>
</evidence>
<accession>A0A8H6KPX0</accession>
<proteinExistence type="predicted"/>
<protein>
    <submittedName>
        <fullName evidence="2">Uncharacterized protein</fullName>
    </submittedName>
</protein>
<sequence>MVYLGEAPDYGRRAIPLKYAFYILTLERDRVFDGEYSLVTPLREHRDDPDFQSRLQEGLVDLLSAVHEEVVNQCDLHSLKTIALSIPTQWTLEFEDVYKQIVLEVFPLPGDSICFYTETESLAHVLMTENLKQILTGGDHDVFLFLDFGGHNMNGCIFNIVYNEDRKGSFYRIHDAFGKGGGSELWSYYVCQHFANVFRQRTGRLPNPSESEDMLRSFNPNKDRLGPHRSNGPLSPDGHRDIKLLEEDINDCFERGLREVLEEARRQIEVVSRMQGPDLKPMVIVSGGTARHSCVKARLKDMCNASGIERIIFVDEICNIRCSSGKIARGVAYAASNRITLEEFFQRGAAIGLQRKRLPTRGQTNSEQEWDNFTEHGCFFSLKDTRPWLFQATGNDEYRIICHPFFEARQGVTERTLNFDKCYNFLHLGELRNGRWQITFALTTVEGQTMLTFETRRRGYHGDTEETTSTTLPMFFDGGTNCYFVNEKDFQVASLGLGPKPTRKKRSKTRKFSETNGLSAYDKVRSASGCSMVPSKKIKASELLIRRGRGVSDIDSDSEG</sequence>
<feature type="region of interest" description="Disordered" evidence="1">
    <location>
        <begin position="205"/>
        <end position="239"/>
    </location>
</feature>
<name>A0A8H6KPX0_9PEZI</name>
<comment type="caution">
    <text evidence="2">The sequence shown here is derived from an EMBL/GenBank/DDBJ whole genome shotgun (WGS) entry which is preliminary data.</text>
</comment>
<dbReference type="Proteomes" id="UP000654918">
    <property type="component" value="Unassembled WGS sequence"/>
</dbReference>
<dbReference type="SUPFAM" id="SSF53067">
    <property type="entry name" value="Actin-like ATPase domain"/>
    <property type="match status" value="1"/>
</dbReference>
<keyword evidence="3" id="KW-1185">Reference proteome</keyword>
<evidence type="ECO:0000313" key="3">
    <source>
        <dbReference type="Proteomes" id="UP000654918"/>
    </source>
</evidence>
<gene>
    <name evidence="2" type="ORF">CPLU01_04365</name>
</gene>